<proteinExistence type="predicted"/>
<feature type="repeat" description="ANK" evidence="3">
    <location>
        <begin position="1099"/>
        <end position="1131"/>
    </location>
</feature>
<dbReference type="PRINTS" id="PR01415">
    <property type="entry name" value="ANKYRIN"/>
</dbReference>
<protein>
    <recommendedName>
        <fullName evidence="4">NACHT domain-containing protein</fullName>
    </recommendedName>
</protein>
<dbReference type="Gene3D" id="1.25.40.20">
    <property type="entry name" value="Ankyrin repeat-containing domain"/>
    <property type="match status" value="2"/>
</dbReference>
<dbReference type="Proteomes" id="UP000069940">
    <property type="component" value="Unassembled WGS sequence"/>
</dbReference>
<dbReference type="SMART" id="SM00248">
    <property type="entry name" value="ANK"/>
    <property type="match status" value="13"/>
</dbReference>
<dbReference type="InterPro" id="IPR002110">
    <property type="entry name" value="Ankyrin_rpt"/>
</dbReference>
<feature type="repeat" description="ANK" evidence="3">
    <location>
        <begin position="967"/>
        <end position="999"/>
    </location>
</feature>
<dbReference type="Pfam" id="PF00023">
    <property type="entry name" value="Ank"/>
    <property type="match status" value="3"/>
</dbReference>
<keyword evidence="1" id="KW-0677">Repeat</keyword>
<evidence type="ECO:0000259" key="4">
    <source>
        <dbReference type="PROSITE" id="PS50837"/>
    </source>
</evidence>
<dbReference type="PANTHER" id="PTHR24198:SF165">
    <property type="entry name" value="ANKYRIN REPEAT-CONTAINING PROTEIN-RELATED"/>
    <property type="match status" value="1"/>
</dbReference>
<dbReference type="InterPro" id="IPR027417">
    <property type="entry name" value="P-loop_NTPase"/>
</dbReference>
<evidence type="ECO:0000313" key="6">
    <source>
        <dbReference type="Proteomes" id="UP000069940"/>
    </source>
</evidence>
<reference evidence="5" key="2">
    <citation type="submission" date="2025-05" db="UniProtKB">
        <authorList>
            <consortium name="EnsemblMetazoa"/>
        </authorList>
    </citation>
    <scope>IDENTIFICATION</scope>
    <source>
        <strain evidence="5">Foshan</strain>
    </source>
</reference>
<feature type="repeat" description="ANK" evidence="3">
    <location>
        <begin position="1033"/>
        <end position="1065"/>
    </location>
</feature>
<dbReference type="RefSeq" id="XP_019551849.3">
    <property type="nucleotide sequence ID" value="XM_019696304.3"/>
</dbReference>
<feature type="repeat" description="ANK" evidence="3">
    <location>
        <begin position="901"/>
        <end position="933"/>
    </location>
</feature>
<dbReference type="PROSITE" id="PS50088">
    <property type="entry name" value="ANK_REPEAT"/>
    <property type="match status" value="10"/>
</dbReference>
<dbReference type="InterPro" id="IPR036770">
    <property type="entry name" value="Ankyrin_rpt-contain_sf"/>
</dbReference>
<reference evidence="6" key="1">
    <citation type="journal article" date="2015" name="Proc. Natl. Acad. Sci. U.S.A.">
        <title>Genome sequence of the Asian Tiger mosquito, Aedes albopictus, reveals insights into its biology, genetics, and evolution.</title>
        <authorList>
            <person name="Chen X.G."/>
            <person name="Jiang X."/>
            <person name="Gu J."/>
            <person name="Xu M."/>
            <person name="Wu Y."/>
            <person name="Deng Y."/>
            <person name="Zhang C."/>
            <person name="Bonizzoni M."/>
            <person name="Dermauw W."/>
            <person name="Vontas J."/>
            <person name="Armbruster P."/>
            <person name="Huang X."/>
            <person name="Yang Y."/>
            <person name="Zhang H."/>
            <person name="He W."/>
            <person name="Peng H."/>
            <person name="Liu Y."/>
            <person name="Wu K."/>
            <person name="Chen J."/>
            <person name="Lirakis M."/>
            <person name="Topalis P."/>
            <person name="Van Leeuwen T."/>
            <person name="Hall A.B."/>
            <person name="Jiang X."/>
            <person name="Thorpe C."/>
            <person name="Mueller R.L."/>
            <person name="Sun C."/>
            <person name="Waterhouse R.M."/>
            <person name="Yan G."/>
            <person name="Tu Z.J."/>
            <person name="Fang X."/>
            <person name="James A.A."/>
        </authorList>
    </citation>
    <scope>NUCLEOTIDE SEQUENCE [LARGE SCALE GENOMIC DNA]</scope>
    <source>
        <strain evidence="6">Foshan</strain>
    </source>
</reference>
<evidence type="ECO:0000256" key="1">
    <source>
        <dbReference type="ARBA" id="ARBA00022737"/>
    </source>
</evidence>
<evidence type="ECO:0000313" key="5">
    <source>
        <dbReference type="EnsemblMetazoa" id="AALFPA23_009863.P13654"/>
    </source>
</evidence>
<keyword evidence="2 3" id="KW-0040">ANK repeat</keyword>
<feature type="repeat" description="ANK" evidence="3">
    <location>
        <begin position="934"/>
        <end position="966"/>
    </location>
</feature>
<dbReference type="Pfam" id="PF12796">
    <property type="entry name" value="Ank_2"/>
    <property type="match status" value="3"/>
</dbReference>
<dbReference type="SUPFAM" id="SSF48403">
    <property type="entry name" value="Ankyrin repeat"/>
    <property type="match status" value="2"/>
</dbReference>
<feature type="repeat" description="ANK" evidence="3">
    <location>
        <begin position="1066"/>
        <end position="1098"/>
    </location>
</feature>
<keyword evidence="6" id="KW-1185">Reference proteome</keyword>
<feature type="repeat" description="ANK" evidence="3">
    <location>
        <begin position="1132"/>
        <end position="1164"/>
    </location>
</feature>
<sequence length="1291" mass="148820">METLRTPGKYIWGGNAGSHGIKFETDLAYALFVCGSLRQIPFRMATEMREAGKWEDVVLFRDDLKEVWLFQAKHSDRIGDGIRFEDLFPINCDAKKELALHMYLQAMMQCRLKEEFRAFRMKFFLFTNKSLSDRAKLEQLLNIESRTVDELMQWNNCGACHQGFGPKGTRVETLVDAMNFELVAVRDGIVDLLENGKVSNILVKYKTPLKSVLRLSGGRLQFMEEFTTSLDHSTHRWLFEELQKHFIWNDEIKSTTGKPLTNKISPPIKALFEGNSRDKCFPILAKEQDVRDFFASFILCLRQPDPKEVVEEAINSWMRRWIPPNDFRRFSEAQKTLPRIKFYETFKSWHELVEKEKDFVSFHVEGRKCVESIVTELRQHMSVRSNSRERCYVPRFIQEVGKRQDCAVSDAVFIANIGERKRTVLIGEPGMGKTTWMEHVAFELQKNTDMEVFLIYLNKLDGRAKATNKHRFEVFISELSEINLNALETSLNSGTKRTILLLDGYDELSESFQSAIIKILRESMSYDNLYLIVSGRKHKQDHLEVLLRTTAICLIPFKYEEQIQFLKMFWGVPIDNYQKQLKFRNFATNLIEKLHTNIKAEYFCFTGLPLMIRMLAEIYAQDFERSLNSFQEDLGQKLLSSRKLNLLDLFEQFTCMSLNMQMKKILNQDAYSTLQTNVDRRFKINIEHFDLEHQLAAIKQLAINELQHCVKHQNYSQTTLEYIKRIQNGEEKSLLITVSTDNRIEFIHRSYAEYFAAKYLYRNVSECESVLLKVLQRHKVVQIFFFMMIEENFEASPQQVKILENICKQDSDVAFMACSGDHVKIVKQMLENRSAKSMKKPLKGTLLHAASNAGSFNVVSLLFEKYHFSRPRAKNKAHRFFQDLYSIFLQTNVDINGQDGDGCTPLFLATRNGHLEIVNLLLYHSANVDIPNYDKINPLHIAYRCGHLELVHILIGLLKNLNSTDDRAKTLLHWAAASGDLETARMLLNRSVNIDVQDAVRWTPLHYAVDTGGYEMVELLISHGPEINTPDESGRTPLHWVALNGRVEIGKLLLDHKANLDPQDNDRCTPLHLSFTYRNLDMLSLLISRSANINISNNNGQNLLHLACKKGDLLIFKILLKHSASVNIADRHGWTPLHFATSNDYVQIVKLLIEHSANVNVPTKSGQTALHMAARNGYLEIVKVLLAHSAVHCHDNKLQTPLRLANRNGHLEIVKTLIAERPVNVNETYEDGWTALHYAVEGERMELVELLLLNGARVNIEDRNGVTPIDLAISKENEVLCNLLLENKNNY</sequence>
<feature type="repeat" description="ANK" evidence="3">
    <location>
        <begin position="1165"/>
        <end position="1190"/>
    </location>
</feature>
<dbReference type="GeneID" id="109421769"/>
<organism evidence="5 6">
    <name type="scientific">Aedes albopictus</name>
    <name type="common">Asian tiger mosquito</name>
    <name type="synonym">Stegomyia albopicta</name>
    <dbReference type="NCBI Taxonomy" id="7160"/>
    <lineage>
        <taxon>Eukaryota</taxon>
        <taxon>Metazoa</taxon>
        <taxon>Ecdysozoa</taxon>
        <taxon>Arthropoda</taxon>
        <taxon>Hexapoda</taxon>
        <taxon>Insecta</taxon>
        <taxon>Pterygota</taxon>
        <taxon>Neoptera</taxon>
        <taxon>Endopterygota</taxon>
        <taxon>Diptera</taxon>
        <taxon>Nematocera</taxon>
        <taxon>Culicoidea</taxon>
        <taxon>Culicidae</taxon>
        <taxon>Culicinae</taxon>
        <taxon>Aedini</taxon>
        <taxon>Aedes</taxon>
        <taxon>Stegomyia</taxon>
    </lineage>
</organism>
<evidence type="ECO:0000256" key="2">
    <source>
        <dbReference type="ARBA" id="ARBA00023043"/>
    </source>
</evidence>
<feature type="repeat" description="ANK" evidence="3">
    <location>
        <begin position="1231"/>
        <end position="1263"/>
    </location>
</feature>
<feature type="domain" description="NACHT" evidence="4">
    <location>
        <begin position="421"/>
        <end position="536"/>
    </location>
</feature>
<evidence type="ECO:0000256" key="3">
    <source>
        <dbReference type="PROSITE-ProRule" id="PRU00023"/>
    </source>
</evidence>
<dbReference type="Gene3D" id="3.40.50.300">
    <property type="entry name" value="P-loop containing nucleotide triphosphate hydrolases"/>
    <property type="match status" value="1"/>
</dbReference>
<dbReference type="Pfam" id="PF05729">
    <property type="entry name" value="NACHT"/>
    <property type="match status" value="1"/>
</dbReference>
<dbReference type="EnsemblMetazoa" id="AALFPA23_009863.R13654">
    <property type="protein sequence ID" value="AALFPA23_009863.P13654"/>
    <property type="gene ID" value="AALFPA23_009863"/>
</dbReference>
<dbReference type="PROSITE" id="PS50837">
    <property type="entry name" value="NACHT"/>
    <property type="match status" value="1"/>
</dbReference>
<feature type="repeat" description="ANK" evidence="3">
    <location>
        <begin position="1000"/>
        <end position="1032"/>
    </location>
</feature>
<accession>A0ABM1YK07</accession>
<dbReference type="SUPFAM" id="SSF52540">
    <property type="entry name" value="P-loop containing nucleoside triphosphate hydrolases"/>
    <property type="match status" value="1"/>
</dbReference>
<dbReference type="PROSITE" id="PS50297">
    <property type="entry name" value="ANK_REP_REGION"/>
    <property type="match status" value="9"/>
</dbReference>
<dbReference type="InterPro" id="IPR007111">
    <property type="entry name" value="NACHT_NTPase"/>
</dbReference>
<name>A0ABM1YK07_AEDAL</name>
<dbReference type="PANTHER" id="PTHR24198">
    <property type="entry name" value="ANKYRIN REPEAT AND PROTEIN KINASE DOMAIN-CONTAINING PROTEIN"/>
    <property type="match status" value="1"/>
</dbReference>